<name>A0A7S7RB29_9BACI</name>
<evidence type="ECO:0000256" key="2">
    <source>
        <dbReference type="ARBA" id="ARBA00012438"/>
    </source>
</evidence>
<evidence type="ECO:0000256" key="5">
    <source>
        <dbReference type="ARBA" id="ARBA00022741"/>
    </source>
</evidence>
<dbReference type="InterPro" id="IPR003018">
    <property type="entry name" value="GAF"/>
</dbReference>
<dbReference type="SUPFAM" id="SSF55874">
    <property type="entry name" value="ATPase domain of HSP90 chaperone/DNA topoisomerase II/histidine kinase"/>
    <property type="match status" value="1"/>
</dbReference>
<dbReference type="SMART" id="SM00388">
    <property type="entry name" value="HisKA"/>
    <property type="match status" value="1"/>
</dbReference>
<evidence type="ECO:0000313" key="11">
    <source>
        <dbReference type="Proteomes" id="UP000180175"/>
    </source>
</evidence>
<dbReference type="PRINTS" id="PR00344">
    <property type="entry name" value="BCTRLSENSOR"/>
</dbReference>
<dbReference type="SMART" id="SM00387">
    <property type="entry name" value="HATPase_c"/>
    <property type="match status" value="1"/>
</dbReference>
<evidence type="ECO:0000256" key="6">
    <source>
        <dbReference type="ARBA" id="ARBA00022777"/>
    </source>
</evidence>
<dbReference type="InterPro" id="IPR029016">
    <property type="entry name" value="GAF-like_dom_sf"/>
</dbReference>
<feature type="domain" description="Histidine kinase" evidence="9">
    <location>
        <begin position="99"/>
        <end position="302"/>
    </location>
</feature>
<evidence type="ECO:0000259" key="9">
    <source>
        <dbReference type="PROSITE" id="PS50109"/>
    </source>
</evidence>
<dbReference type="PANTHER" id="PTHR43547">
    <property type="entry name" value="TWO-COMPONENT HISTIDINE KINASE"/>
    <property type="match status" value="1"/>
</dbReference>
<dbReference type="GO" id="GO:0005524">
    <property type="term" value="F:ATP binding"/>
    <property type="evidence" value="ECO:0007669"/>
    <property type="project" value="UniProtKB-KW"/>
</dbReference>
<evidence type="ECO:0000256" key="3">
    <source>
        <dbReference type="ARBA" id="ARBA00022553"/>
    </source>
</evidence>
<evidence type="ECO:0000256" key="1">
    <source>
        <dbReference type="ARBA" id="ARBA00000085"/>
    </source>
</evidence>
<organism evidence="10 11">
    <name type="scientific">Anaerobacillus isosaccharinicus</name>
    <dbReference type="NCBI Taxonomy" id="1532552"/>
    <lineage>
        <taxon>Bacteria</taxon>
        <taxon>Bacillati</taxon>
        <taxon>Bacillota</taxon>
        <taxon>Bacilli</taxon>
        <taxon>Bacillales</taxon>
        <taxon>Bacillaceae</taxon>
        <taxon>Anaerobacillus</taxon>
    </lineage>
</organism>
<dbReference type="InterPro" id="IPR003594">
    <property type="entry name" value="HATPase_dom"/>
</dbReference>
<dbReference type="PANTHER" id="PTHR43547:SF2">
    <property type="entry name" value="HYBRID SIGNAL TRANSDUCTION HISTIDINE KINASE C"/>
    <property type="match status" value="1"/>
</dbReference>
<dbReference type="RefSeq" id="WP_083388666.1">
    <property type="nucleotide sequence ID" value="NZ_CP063356.2"/>
</dbReference>
<dbReference type="InterPro" id="IPR005467">
    <property type="entry name" value="His_kinase_dom"/>
</dbReference>
<dbReference type="CDD" id="cd00082">
    <property type="entry name" value="HisKA"/>
    <property type="match status" value="1"/>
</dbReference>
<comment type="catalytic activity">
    <reaction evidence="1">
        <text>ATP + protein L-histidine = ADP + protein N-phospho-L-histidine.</text>
        <dbReference type="EC" id="2.7.13.3"/>
    </reaction>
</comment>
<dbReference type="OrthoDB" id="9815750at2"/>
<protein>
    <recommendedName>
        <fullName evidence="2">histidine kinase</fullName>
        <ecNumber evidence="2">2.7.13.3</ecNumber>
    </recommendedName>
</protein>
<reference evidence="10 11" key="2">
    <citation type="journal article" date="2019" name="Int. J. Syst. Evol. Microbiol.">
        <title>Anaerobacillus isosaccharinicus sp. nov., an alkaliphilic bacterium which degrades isosaccharinic acid.</title>
        <authorList>
            <person name="Bassil N.M."/>
            <person name="Lloyd J.R."/>
        </authorList>
    </citation>
    <scope>NUCLEOTIDE SEQUENCE [LARGE SCALE GENOMIC DNA]</scope>
    <source>
        <strain evidence="10 11">NB2006</strain>
    </source>
</reference>
<dbReference type="AlphaFoldDB" id="A0A7S7RB29"/>
<dbReference type="KEGG" id="aia:AWH56_023310"/>
<dbReference type="Pfam" id="PF02518">
    <property type="entry name" value="HATPase_c"/>
    <property type="match status" value="1"/>
</dbReference>
<dbReference type="SUPFAM" id="SSF47384">
    <property type="entry name" value="Homodimeric domain of signal transducing histidine kinase"/>
    <property type="match status" value="1"/>
</dbReference>
<keyword evidence="11" id="KW-1185">Reference proteome</keyword>
<dbReference type="InterPro" id="IPR036097">
    <property type="entry name" value="HisK_dim/P_sf"/>
</dbReference>
<gene>
    <name evidence="10" type="ORF">AWH56_023310</name>
</gene>
<dbReference type="InterPro" id="IPR004358">
    <property type="entry name" value="Sig_transdc_His_kin-like_C"/>
</dbReference>
<keyword evidence="6" id="KW-0418">Kinase</keyword>
<sequence length="302" mass="33471">MIINNTHLDTRVSMQAVIHELKIGSHMAVPIILHDDTMIGTLCATDPDPHIFTETELENMKMLATIYTYVVSQSGYSLSSEEEKIRLHAKSIINEFAADLADQVRNPMQTVKGFIQFLLDEPKFQQHKEVILDELGKMENNLQSFLLATNPSYPLKERISLANILVETTSSIKSEAEKHHVSISLTLESLPDLIVDKSQMTRVFHNIIKNSIDATKQNKGKVQVRSYTELENVVCIEISDNGLGIPLSDINKVGKPLYSSKNDGHGLGISVASDIIESHGGKLLIETSPTGTKVTIKLPMAE</sequence>
<keyword evidence="5" id="KW-0547">Nucleotide-binding</keyword>
<keyword evidence="4" id="KW-0808">Transferase</keyword>
<dbReference type="SUPFAM" id="SSF55781">
    <property type="entry name" value="GAF domain-like"/>
    <property type="match status" value="1"/>
</dbReference>
<keyword evidence="8" id="KW-0902">Two-component regulatory system</keyword>
<dbReference type="Gene3D" id="3.30.450.40">
    <property type="match status" value="1"/>
</dbReference>
<dbReference type="PROSITE" id="PS50109">
    <property type="entry name" value="HIS_KIN"/>
    <property type="match status" value="1"/>
</dbReference>
<dbReference type="GO" id="GO:0000155">
    <property type="term" value="F:phosphorelay sensor kinase activity"/>
    <property type="evidence" value="ECO:0007669"/>
    <property type="project" value="InterPro"/>
</dbReference>
<dbReference type="Pfam" id="PF00512">
    <property type="entry name" value="HisKA"/>
    <property type="match status" value="1"/>
</dbReference>
<dbReference type="Gene3D" id="3.30.565.10">
    <property type="entry name" value="Histidine kinase-like ATPase, C-terminal domain"/>
    <property type="match status" value="1"/>
</dbReference>
<keyword evidence="3" id="KW-0597">Phosphoprotein</keyword>
<dbReference type="Pfam" id="PF01590">
    <property type="entry name" value="GAF"/>
    <property type="match status" value="1"/>
</dbReference>
<evidence type="ECO:0000256" key="8">
    <source>
        <dbReference type="ARBA" id="ARBA00023012"/>
    </source>
</evidence>
<dbReference type="Proteomes" id="UP000180175">
    <property type="component" value="Chromosome"/>
</dbReference>
<keyword evidence="7 10" id="KW-0067">ATP-binding</keyword>
<evidence type="ECO:0000256" key="4">
    <source>
        <dbReference type="ARBA" id="ARBA00022679"/>
    </source>
</evidence>
<dbReference type="EC" id="2.7.13.3" evidence="2"/>
<reference evidence="10 11" key="1">
    <citation type="journal article" date="2017" name="Genome Announc.">
        <title>Draft Genome Sequences of Four Alkaliphilic Bacteria Belonging to the Anaerobacillus Genus.</title>
        <authorList>
            <person name="Bassil N.M."/>
            <person name="Lloyd J.R."/>
        </authorList>
    </citation>
    <scope>NUCLEOTIDE SEQUENCE [LARGE SCALE GENOMIC DNA]</scope>
    <source>
        <strain evidence="10 11">NB2006</strain>
    </source>
</reference>
<evidence type="ECO:0000256" key="7">
    <source>
        <dbReference type="ARBA" id="ARBA00022840"/>
    </source>
</evidence>
<proteinExistence type="predicted"/>
<dbReference type="CDD" id="cd00075">
    <property type="entry name" value="HATPase"/>
    <property type="match status" value="1"/>
</dbReference>
<dbReference type="EMBL" id="CP063356">
    <property type="protein sequence ID" value="QOY35569.1"/>
    <property type="molecule type" value="Genomic_DNA"/>
</dbReference>
<dbReference type="InterPro" id="IPR036890">
    <property type="entry name" value="HATPase_C_sf"/>
</dbReference>
<accession>A0A7S7RB29</accession>
<evidence type="ECO:0000313" key="10">
    <source>
        <dbReference type="EMBL" id="QOY35569.1"/>
    </source>
</evidence>
<dbReference type="InterPro" id="IPR003661">
    <property type="entry name" value="HisK_dim/P_dom"/>
</dbReference>